<dbReference type="PROSITE" id="PS52016">
    <property type="entry name" value="TONB_DEPENDENT_REC_3"/>
    <property type="match status" value="1"/>
</dbReference>
<dbReference type="InterPro" id="IPR037066">
    <property type="entry name" value="Plug_dom_sf"/>
</dbReference>
<gene>
    <name evidence="10" type="ORF">VHP8226_02940</name>
</gene>
<evidence type="ECO:0000313" key="10">
    <source>
        <dbReference type="EMBL" id="CAH0528910.1"/>
    </source>
</evidence>
<evidence type="ECO:0000256" key="8">
    <source>
        <dbReference type="SAM" id="SignalP"/>
    </source>
</evidence>
<organism evidence="10 11">
    <name type="scientific">Vibrio hippocampi</name>
    <dbReference type="NCBI Taxonomy" id="654686"/>
    <lineage>
        <taxon>Bacteria</taxon>
        <taxon>Pseudomonadati</taxon>
        <taxon>Pseudomonadota</taxon>
        <taxon>Gammaproteobacteria</taxon>
        <taxon>Vibrionales</taxon>
        <taxon>Vibrionaceae</taxon>
        <taxon>Vibrio</taxon>
    </lineage>
</organism>
<evidence type="ECO:0000256" key="2">
    <source>
        <dbReference type="ARBA" id="ARBA00022448"/>
    </source>
</evidence>
<evidence type="ECO:0000259" key="9">
    <source>
        <dbReference type="Pfam" id="PF07715"/>
    </source>
</evidence>
<keyword evidence="3 7" id="KW-1134">Transmembrane beta strand</keyword>
<evidence type="ECO:0000256" key="1">
    <source>
        <dbReference type="ARBA" id="ARBA00004571"/>
    </source>
</evidence>
<dbReference type="InterPro" id="IPR039426">
    <property type="entry name" value="TonB-dep_rcpt-like"/>
</dbReference>
<dbReference type="Gene3D" id="2.40.170.20">
    <property type="entry name" value="TonB-dependent receptor, beta-barrel domain"/>
    <property type="match status" value="1"/>
</dbReference>
<dbReference type="InterPro" id="IPR036942">
    <property type="entry name" value="Beta-barrel_TonB_sf"/>
</dbReference>
<feature type="domain" description="TonB-dependent receptor plug" evidence="9">
    <location>
        <begin position="60"/>
        <end position="185"/>
    </location>
</feature>
<comment type="similarity">
    <text evidence="7">Belongs to the TonB-dependent receptor family.</text>
</comment>
<dbReference type="SUPFAM" id="SSF56935">
    <property type="entry name" value="Porins"/>
    <property type="match status" value="1"/>
</dbReference>
<dbReference type="Proteomes" id="UP000838160">
    <property type="component" value="Unassembled WGS sequence"/>
</dbReference>
<proteinExistence type="inferred from homology"/>
<keyword evidence="11" id="KW-1185">Reference proteome</keyword>
<evidence type="ECO:0000313" key="11">
    <source>
        <dbReference type="Proteomes" id="UP000838160"/>
    </source>
</evidence>
<feature type="chain" id="PRO_5045782771" description="TonB-dependent receptor plug domain-containing protein" evidence="8">
    <location>
        <begin position="23"/>
        <end position="822"/>
    </location>
</feature>
<dbReference type="Gene3D" id="2.170.130.10">
    <property type="entry name" value="TonB-dependent receptor, plug domain"/>
    <property type="match status" value="1"/>
</dbReference>
<dbReference type="Pfam" id="PF07715">
    <property type="entry name" value="Plug"/>
    <property type="match status" value="1"/>
</dbReference>
<keyword evidence="2 7" id="KW-0813">Transport</keyword>
<evidence type="ECO:0000256" key="6">
    <source>
        <dbReference type="ARBA" id="ARBA00023237"/>
    </source>
</evidence>
<keyword evidence="6 7" id="KW-0998">Cell outer membrane</keyword>
<reference evidence="10" key="1">
    <citation type="submission" date="2021-12" db="EMBL/GenBank/DDBJ databases">
        <authorList>
            <person name="Rodrigo-Torres L."/>
            <person name="Arahal R. D."/>
            <person name="Lucena T."/>
        </authorList>
    </citation>
    <scope>NUCLEOTIDE SEQUENCE</scope>
    <source>
        <strain evidence="10">CECT 8226</strain>
    </source>
</reference>
<evidence type="ECO:0000256" key="7">
    <source>
        <dbReference type="PROSITE-ProRule" id="PRU01360"/>
    </source>
</evidence>
<keyword evidence="5 7" id="KW-0472">Membrane</keyword>
<keyword evidence="8" id="KW-0732">Signal</keyword>
<evidence type="ECO:0000256" key="4">
    <source>
        <dbReference type="ARBA" id="ARBA00022692"/>
    </source>
</evidence>
<accession>A0ABM8ZKZ3</accession>
<dbReference type="EMBL" id="CAKLCM010000003">
    <property type="protein sequence ID" value="CAH0528910.1"/>
    <property type="molecule type" value="Genomic_DNA"/>
</dbReference>
<name>A0ABM8ZKZ3_9VIBR</name>
<comment type="caution">
    <text evidence="10">The sequence shown here is derived from an EMBL/GenBank/DDBJ whole genome shotgun (WGS) entry which is preliminary data.</text>
</comment>
<evidence type="ECO:0000256" key="5">
    <source>
        <dbReference type="ARBA" id="ARBA00023136"/>
    </source>
</evidence>
<keyword evidence="4 7" id="KW-0812">Transmembrane</keyword>
<dbReference type="InterPro" id="IPR012910">
    <property type="entry name" value="Plug_dom"/>
</dbReference>
<protein>
    <recommendedName>
        <fullName evidence="9">TonB-dependent receptor plug domain-containing protein</fullName>
    </recommendedName>
</protein>
<comment type="subcellular location">
    <subcellularLocation>
        <location evidence="1 7">Cell outer membrane</location>
        <topology evidence="1 7">Multi-pass membrane protein</topology>
    </subcellularLocation>
</comment>
<evidence type="ECO:0000256" key="3">
    <source>
        <dbReference type="ARBA" id="ARBA00022452"/>
    </source>
</evidence>
<dbReference type="RefSeq" id="WP_237485803.1">
    <property type="nucleotide sequence ID" value="NZ_CAKLCM010000003.1"/>
</dbReference>
<feature type="signal peptide" evidence="8">
    <location>
        <begin position="1"/>
        <end position="22"/>
    </location>
</feature>
<sequence length="822" mass="92866">MQKNVITLTILSALGSPTVVLADEAVDLGEIEIVQGSDASESTSLQTNSIYESYDPLDSGTSVITEETIKNSKPGGIDTTQLLKTMPFVQMDNSLDDATQENIQDIRPQNFSISGGNYYDNNIQIDGVSATSIHDVTDPSGGDLDWNNVTGQTSQSLYVTPDLLGDITVLDSNISAEYGDFVGGVVNYEIRKPKKEFGFSISTGYQNDSMVDYHEPTNLDEDEEVDSPPDFTKTQTTVSFDLPLTEKLSVLTSYSYSQSDVTYQRDEDYGGEVYGNSDSSENFLIKGVYEYRDDLTFEAQIMHSPYESERERANAIDDLIVSNSSGTQGYLSATGYFDNTDWSSKFSVMHNDASREAENVRYQWDGDELDWCYTSSSCYQGGIGSLDQLQTDYTWGTSFSTTLESGTINYGAEVKYTDASKARPEDVYYYYSAKLSENEDFICDPDDSSCTPEMATWKQLKYDAYDADVGVYSHALWSEYITQVSSVEMRAGARYSYDNFLNNHNIAPRLSANWEFMQDTYLTLGANRYFSNKMIGYAIKEQVPSHTCYQRDMKDENGDWGGEVGDWYECSSQPSTDQYSNSDLDTPYSDELTAAITIPTMLEGNLRFKTVYRQGKDQFAQSDELEDADGNEYYEMTNNGETEYIGYSIEWSGRFEKHFFNANVTWSETKNNGLIDYSSDPEDEAELIYYKGQITSMADMWEDDARQNYAAPFRASVSWSSMWFDDRLMTNATLYHRGSYEYLDDTGDNYYDEDGSRYDIYDVEKASSVTSVDLNATYQFLKYGQHNAFVDVKVKNLFSDVSGSATNYQIGRTYWIGLQYSM</sequence>